<comment type="subcellular location">
    <subcellularLocation>
        <location evidence="1">Membrane</location>
        <topology evidence="1">Single-pass membrane protein</topology>
    </subcellularLocation>
</comment>
<organism evidence="9 10">
    <name type="scientific">Allochromatium warmingii</name>
    <name type="common">Chromatium warmingii</name>
    <dbReference type="NCBI Taxonomy" id="61595"/>
    <lineage>
        <taxon>Bacteria</taxon>
        <taxon>Pseudomonadati</taxon>
        <taxon>Pseudomonadota</taxon>
        <taxon>Gammaproteobacteria</taxon>
        <taxon>Chromatiales</taxon>
        <taxon>Chromatiaceae</taxon>
        <taxon>Allochromatium</taxon>
    </lineage>
</organism>
<dbReference type="InterPro" id="IPR001623">
    <property type="entry name" value="DnaJ_domain"/>
</dbReference>
<evidence type="ECO:0000256" key="1">
    <source>
        <dbReference type="ARBA" id="ARBA00004167"/>
    </source>
</evidence>
<keyword evidence="2 7" id="KW-0812">Transmembrane</keyword>
<keyword evidence="3 7" id="KW-1133">Transmembrane helix</keyword>
<keyword evidence="5" id="KW-0143">Chaperone</keyword>
<evidence type="ECO:0000256" key="3">
    <source>
        <dbReference type="ARBA" id="ARBA00022989"/>
    </source>
</evidence>
<protein>
    <recommendedName>
        <fullName evidence="8">J domain-containing protein</fullName>
    </recommendedName>
</protein>
<evidence type="ECO:0000256" key="2">
    <source>
        <dbReference type="ARBA" id="ARBA00022692"/>
    </source>
</evidence>
<evidence type="ECO:0000256" key="5">
    <source>
        <dbReference type="ARBA" id="ARBA00023186"/>
    </source>
</evidence>
<gene>
    <name evidence="9" type="ORF">SAMN05421644_15711</name>
</gene>
<proteinExistence type="inferred from homology"/>
<dbReference type="OrthoDB" id="581986at2"/>
<dbReference type="STRING" id="61595.SAMN05421644_15711"/>
<keyword evidence="4 7" id="KW-0472">Membrane</keyword>
<name>A0A1H3JET8_ALLWA</name>
<sequence>MLVRLILVIALLIAVLWFVRRLRALPRAQLMRHLRQAALWGVIGLLGVAVLTGHLNPLVAALSAAIPALLRLIQFLRLMPELQQLLRSLGLGAGSGAASGSAHEHEPPPRADSGVLTEHEARAILGLDAHADAEAIRAAHRRLMQRLHPDRGGSDYLAARINAAKRRLLGD</sequence>
<evidence type="ECO:0000256" key="4">
    <source>
        <dbReference type="ARBA" id="ARBA00023136"/>
    </source>
</evidence>
<dbReference type="RefSeq" id="WP_091335234.1">
    <property type="nucleotide sequence ID" value="NZ_FNOW01000057.1"/>
</dbReference>
<dbReference type="SMART" id="SM00271">
    <property type="entry name" value="DnaJ"/>
    <property type="match status" value="1"/>
</dbReference>
<dbReference type="GO" id="GO:0016020">
    <property type="term" value="C:membrane"/>
    <property type="evidence" value="ECO:0007669"/>
    <property type="project" value="UniProtKB-SubCell"/>
</dbReference>
<dbReference type="SUPFAM" id="SSF46565">
    <property type="entry name" value="Chaperone J-domain"/>
    <property type="match status" value="1"/>
</dbReference>
<feature type="domain" description="J" evidence="8">
    <location>
        <begin position="120"/>
        <end position="171"/>
    </location>
</feature>
<comment type="similarity">
    <text evidence="6">Belongs to the TIM14 family.</text>
</comment>
<dbReference type="Proteomes" id="UP000198672">
    <property type="component" value="Unassembled WGS sequence"/>
</dbReference>
<dbReference type="PROSITE" id="PS50076">
    <property type="entry name" value="DNAJ_2"/>
    <property type="match status" value="1"/>
</dbReference>
<evidence type="ECO:0000256" key="6">
    <source>
        <dbReference type="ARBA" id="ARBA00038105"/>
    </source>
</evidence>
<keyword evidence="10" id="KW-1185">Reference proteome</keyword>
<evidence type="ECO:0000313" key="9">
    <source>
        <dbReference type="EMBL" id="SDY38540.1"/>
    </source>
</evidence>
<evidence type="ECO:0000313" key="10">
    <source>
        <dbReference type="Proteomes" id="UP000198672"/>
    </source>
</evidence>
<dbReference type="PANTHER" id="PTHR12763">
    <property type="match status" value="1"/>
</dbReference>
<dbReference type="PANTHER" id="PTHR12763:SF28">
    <property type="entry name" value="GEO10507P1-RELATED"/>
    <property type="match status" value="1"/>
</dbReference>
<evidence type="ECO:0000256" key="7">
    <source>
        <dbReference type="SAM" id="Phobius"/>
    </source>
</evidence>
<evidence type="ECO:0000259" key="8">
    <source>
        <dbReference type="PROSITE" id="PS50076"/>
    </source>
</evidence>
<dbReference type="CDD" id="cd06257">
    <property type="entry name" value="DnaJ"/>
    <property type="match status" value="1"/>
</dbReference>
<dbReference type="InterPro" id="IPR036869">
    <property type="entry name" value="J_dom_sf"/>
</dbReference>
<dbReference type="EMBL" id="FNOW01000057">
    <property type="protein sequence ID" value="SDY38540.1"/>
    <property type="molecule type" value="Genomic_DNA"/>
</dbReference>
<dbReference type="Gene3D" id="1.10.287.110">
    <property type="entry name" value="DnaJ domain"/>
    <property type="match status" value="1"/>
</dbReference>
<reference evidence="10" key="1">
    <citation type="submission" date="2016-10" db="EMBL/GenBank/DDBJ databases">
        <authorList>
            <person name="Varghese N."/>
            <person name="Submissions S."/>
        </authorList>
    </citation>
    <scope>NUCLEOTIDE SEQUENCE [LARGE SCALE GENOMIC DNA]</scope>
    <source>
        <strain evidence="10">DSM 173</strain>
    </source>
</reference>
<dbReference type="AlphaFoldDB" id="A0A1H3JET8"/>
<feature type="transmembrane region" description="Helical" evidence="7">
    <location>
        <begin position="37"/>
        <end position="70"/>
    </location>
</feature>
<accession>A0A1H3JET8</accession>